<name>A0A6L7GJA7_9SPHN</name>
<accession>A0A6L7GJA7</accession>
<keyword evidence="2" id="KW-0808">Transferase</keyword>
<dbReference type="Proteomes" id="UP000473531">
    <property type="component" value="Unassembled WGS sequence"/>
</dbReference>
<dbReference type="RefSeq" id="WP_160601920.1">
    <property type="nucleotide sequence ID" value="NZ_WTYU01000002.1"/>
</dbReference>
<organism evidence="2 3">
    <name type="scientific">Allopontixanthobacter confluentis</name>
    <dbReference type="NCBI Taxonomy" id="1849021"/>
    <lineage>
        <taxon>Bacteria</taxon>
        <taxon>Pseudomonadati</taxon>
        <taxon>Pseudomonadota</taxon>
        <taxon>Alphaproteobacteria</taxon>
        <taxon>Sphingomonadales</taxon>
        <taxon>Erythrobacteraceae</taxon>
        <taxon>Allopontixanthobacter</taxon>
    </lineage>
</organism>
<comment type="caution">
    <text evidence="2">The sequence shown here is derived from an EMBL/GenBank/DDBJ whole genome shotgun (WGS) entry which is preliminary data.</text>
</comment>
<dbReference type="Pfam" id="PF13692">
    <property type="entry name" value="Glyco_trans_1_4"/>
    <property type="match status" value="1"/>
</dbReference>
<evidence type="ECO:0000259" key="1">
    <source>
        <dbReference type="Pfam" id="PF13579"/>
    </source>
</evidence>
<evidence type="ECO:0000313" key="3">
    <source>
        <dbReference type="Proteomes" id="UP000473531"/>
    </source>
</evidence>
<dbReference type="AlphaFoldDB" id="A0A6L7GJA7"/>
<dbReference type="InterPro" id="IPR050194">
    <property type="entry name" value="Glycosyltransferase_grp1"/>
</dbReference>
<dbReference type="SUPFAM" id="SSF53756">
    <property type="entry name" value="UDP-Glycosyltransferase/glycogen phosphorylase"/>
    <property type="match status" value="1"/>
</dbReference>
<dbReference type="OrthoDB" id="9790710at2"/>
<dbReference type="Gene3D" id="3.40.50.2000">
    <property type="entry name" value="Glycogen Phosphorylase B"/>
    <property type="match status" value="2"/>
</dbReference>
<feature type="domain" description="Glycosyltransferase subfamily 4-like N-terminal" evidence="1">
    <location>
        <begin position="33"/>
        <end position="191"/>
    </location>
</feature>
<reference evidence="2 3" key="1">
    <citation type="submission" date="2019-12" db="EMBL/GenBank/DDBJ databases">
        <title>Genomic-based taxomic classification of the family Erythrobacteraceae.</title>
        <authorList>
            <person name="Xu L."/>
        </authorList>
    </citation>
    <scope>NUCLEOTIDE SEQUENCE [LARGE SCALE GENOMIC DNA]</scope>
    <source>
        <strain evidence="2 3">KCTC 52259</strain>
    </source>
</reference>
<evidence type="ECO:0000313" key="2">
    <source>
        <dbReference type="EMBL" id="MXP15394.1"/>
    </source>
</evidence>
<dbReference type="PANTHER" id="PTHR45947">
    <property type="entry name" value="SULFOQUINOVOSYL TRANSFERASE SQD2"/>
    <property type="match status" value="1"/>
</dbReference>
<proteinExistence type="predicted"/>
<protein>
    <submittedName>
        <fullName evidence="2">Glycosyltransferase</fullName>
    </submittedName>
</protein>
<keyword evidence="3" id="KW-1185">Reference proteome</keyword>
<dbReference type="InterPro" id="IPR028098">
    <property type="entry name" value="Glyco_trans_4-like_N"/>
</dbReference>
<dbReference type="EMBL" id="WTYU01000002">
    <property type="protein sequence ID" value="MXP15394.1"/>
    <property type="molecule type" value="Genomic_DNA"/>
</dbReference>
<dbReference type="PANTHER" id="PTHR45947:SF3">
    <property type="entry name" value="SULFOQUINOVOSYL TRANSFERASE SQD2"/>
    <property type="match status" value="1"/>
</dbReference>
<dbReference type="GO" id="GO:0016758">
    <property type="term" value="F:hexosyltransferase activity"/>
    <property type="evidence" value="ECO:0007669"/>
    <property type="project" value="TreeGrafter"/>
</dbReference>
<dbReference type="Pfam" id="PF13579">
    <property type="entry name" value="Glyco_trans_4_4"/>
    <property type="match status" value="1"/>
</dbReference>
<gene>
    <name evidence="2" type="ORF">GRI44_11600</name>
</gene>
<sequence>MSTPGASVAASITGSVAGKRIGLLTASVSTLGGGVAEAVLSQAAIIRDMGAVPVIFALRDAKTDAQAARFANYETHLASRQGPAIFGYAKDMHKQMMQAECDVMHLHGIWMYPSRAGAVWAQRTGRLYIISPHGMLDPWIMARGRWKKALARRFYERSGWRRAAAFHALTSDEAQDIARETGAATIRTIPNPAPAARSHAADFPAPEVIFIGRIHPKKNLAALVAGWGQLSASDAGEARLTIAGWGDGGEVAALEKLVAAAPGNVRYIGPVHGAAKQELLARARFMALPSLSEGLPVAILEAWANGVPTLMSRACHLPEGFSSGAAADCGTQADSIAAALRRALALPPMEWRAMSGAATDLANGPFAASTTAQQWRTVYGALASGKLGA</sequence>